<feature type="compositionally biased region" description="Polar residues" evidence="9">
    <location>
        <begin position="498"/>
        <end position="511"/>
    </location>
</feature>
<dbReference type="PANTHER" id="PTHR47823:SF9">
    <property type="entry name" value="CHROMOSOME UNDETERMINED SCAFFOLD_10, WHOLE GENOME SHOTGUN SEQUENCE"/>
    <property type="match status" value="1"/>
</dbReference>
<feature type="transmembrane region" description="Helical" evidence="10">
    <location>
        <begin position="186"/>
        <end position="206"/>
    </location>
</feature>
<dbReference type="InterPro" id="IPR005821">
    <property type="entry name" value="Ion_trans_dom"/>
</dbReference>
<organism evidence="12 13">
    <name type="scientific">Chondrus crispus</name>
    <name type="common">Carrageen Irish moss</name>
    <name type="synonym">Polymorpha crispa</name>
    <dbReference type="NCBI Taxonomy" id="2769"/>
    <lineage>
        <taxon>Eukaryota</taxon>
        <taxon>Rhodophyta</taxon>
        <taxon>Florideophyceae</taxon>
        <taxon>Rhodymeniophycidae</taxon>
        <taxon>Gigartinales</taxon>
        <taxon>Gigartinaceae</taxon>
        <taxon>Chondrus</taxon>
    </lineage>
</organism>
<keyword evidence="13" id="KW-1185">Reference proteome</keyword>
<keyword evidence="3 10" id="KW-0812">Transmembrane</keyword>
<evidence type="ECO:0000313" key="12">
    <source>
        <dbReference type="EMBL" id="CDF38922.1"/>
    </source>
</evidence>
<evidence type="ECO:0000256" key="4">
    <source>
        <dbReference type="ARBA" id="ARBA00022989"/>
    </source>
</evidence>
<dbReference type="InterPro" id="IPR000595">
    <property type="entry name" value="cNMP-bd_dom"/>
</dbReference>
<sequence length="568" mass="65357">MFAVLVYLATVSVFVFSFLGSRGPASAWFWVERAIDCSFAADLVLNFFTAYERAGLLVTDRRDIRAHYLATWFVPDVVTTFPWDLLGVSQRGNDPSQHNLLKLPRFIRLIRLFKLVRLTKIIRLKKRMTRLEIKLRLKYGHVKLVGLFISVVFSMHLFACLFYYVASLDGFDGSWVAQDGIPSDLYGRYIAALYFSVYTITTIGYGDVVPENTRERSFTTVFMFLGAAMFAYIISQVSNIAGELTESSAHHRRMMDSFTDFATYRDLPDDLVVNIRTYFQSEHRRQRVINEQQLLQRINRELRIKVIKFMFGTSVEHSRFFRSIPKDHLDDVYNTLVEKFADKGGRIYSEGDEPSFFYIIIHGSVQIQARGAPPVNLGKDDIFGERDLLFNRTRQSRAISTSSTGLVQVPRRAVMRILQRHPRALKRLRDEEALMLWNNVINVSEEQIQYQRFAHDLRENAVAFIRQNGPNVVRQQPPVRRISRQASSQEWRAMPGASQGSFGASGYSLTDTGDEQENSSQDSQDGMDLTTRAMKTELQRKTLQVSELEAGLRDLQRQLDLILRSTLL</sequence>
<evidence type="ECO:0000256" key="6">
    <source>
        <dbReference type="ARBA" id="ARBA00023136"/>
    </source>
</evidence>
<keyword evidence="2" id="KW-0813">Transport</keyword>
<evidence type="ECO:0000256" key="3">
    <source>
        <dbReference type="ARBA" id="ARBA00022692"/>
    </source>
</evidence>
<evidence type="ECO:0000256" key="5">
    <source>
        <dbReference type="ARBA" id="ARBA00023065"/>
    </source>
</evidence>
<dbReference type="Pfam" id="PF00027">
    <property type="entry name" value="cNMP_binding"/>
    <property type="match status" value="1"/>
</dbReference>
<dbReference type="PRINTS" id="PR01463">
    <property type="entry name" value="EAGCHANLFMLY"/>
</dbReference>
<feature type="transmembrane region" description="Helical" evidence="10">
    <location>
        <begin position="144"/>
        <end position="166"/>
    </location>
</feature>
<keyword evidence="4 10" id="KW-1133">Transmembrane helix</keyword>
<evidence type="ECO:0000256" key="2">
    <source>
        <dbReference type="ARBA" id="ARBA00022448"/>
    </source>
</evidence>
<evidence type="ECO:0000256" key="10">
    <source>
        <dbReference type="SAM" id="Phobius"/>
    </source>
</evidence>
<dbReference type="Gene3D" id="1.10.287.630">
    <property type="entry name" value="Helix hairpin bin"/>
    <property type="match status" value="1"/>
</dbReference>
<dbReference type="Pfam" id="PF00520">
    <property type="entry name" value="Ion_trans"/>
    <property type="match status" value="1"/>
</dbReference>
<feature type="domain" description="Cyclic nucleotide-binding" evidence="11">
    <location>
        <begin position="320"/>
        <end position="431"/>
    </location>
</feature>
<reference evidence="13" key="1">
    <citation type="journal article" date="2013" name="Proc. Natl. Acad. Sci. U.S.A.">
        <title>Genome structure and metabolic features in the red seaweed Chondrus crispus shed light on evolution of the Archaeplastida.</title>
        <authorList>
            <person name="Collen J."/>
            <person name="Porcel B."/>
            <person name="Carre W."/>
            <person name="Ball S.G."/>
            <person name="Chaparro C."/>
            <person name="Tonon T."/>
            <person name="Barbeyron T."/>
            <person name="Michel G."/>
            <person name="Noel B."/>
            <person name="Valentin K."/>
            <person name="Elias M."/>
            <person name="Artiguenave F."/>
            <person name="Arun A."/>
            <person name="Aury J.M."/>
            <person name="Barbosa-Neto J.F."/>
            <person name="Bothwell J.H."/>
            <person name="Bouget F.Y."/>
            <person name="Brillet L."/>
            <person name="Cabello-Hurtado F."/>
            <person name="Capella-Gutierrez S."/>
            <person name="Charrier B."/>
            <person name="Cladiere L."/>
            <person name="Cock J.M."/>
            <person name="Coelho S.M."/>
            <person name="Colleoni C."/>
            <person name="Czjzek M."/>
            <person name="Da Silva C."/>
            <person name="Delage L."/>
            <person name="Denoeud F."/>
            <person name="Deschamps P."/>
            <person name="Dittami S.M."/>
            <person name="Gabaldon T."/>
            <person name="Gachon C.M."/>
            <person name="Groisillier A."/>
            <person name="Herve C."/>
            <person name="Jabbari K."/>
            <person name="Katinka M."/>
            <person name="Kloareg B."/>
            <person name="Kowalczyk N."/>
            <person name="Labadie K."/>
            <person name="Leblanc C."/>
            <person name="Lopez P.J."/>
            <person name="McLachlan D.H."/>
            <person name="Meslet-Cladiere L."/>
            <person name="Moustafa A."/>
            <person name="Nehr Z."/>
            <person name="Nyvall Collen P."/>
            <person name="Panaud O."/>
            <person name="Partensky F."/>
            <person name="Poulain J."/>
            <person name="Rensing S.A."/>
            <person name="Rousvoal S."/>
            <person name="Samson G."/>
            <person name="Symeonidi A."/>
            <person name="Weissenbach J."/>
            <person name="Zambounis A."/>
            <person name="Wincker P."/>
            <person name="Boyen C."/>
        </authorList>
    </citation>
    <scope>NUCLEOTIDE SEQUENCE [LARGE SCALE GENOMIC DNA]</scope>
    <source>
        <strain evidence="13">cv. Stackhouse</strain>
    </source>
</reference>
<dbReference type="Gene3D" id="1.10.287.70">
    <property type="match status" value="1"/>
</dbReference>
<evidence type="ECO:0000313" key="13">
    <source>
        <dbReference type="Proteomes" id="UP000012073"/>
    </source>
</evidence>
<accession>R7QK72</accession>
<dbReference type="Gramene" id="CDF38922">
    <property type="protein sequence ID" value="CDF38922"/>
    <property type="gene ID" value="CHC_T00001252001"/>
</dbReference>
<comment type="subcellular location">
    <subcellularLocation>
        <location evidence="1">Membrane</location>
        <topology evidence="1">Multi-pass membrane protein</topology>
    </subcellularLocation>
</comment>
<evidence type="ECO:0000256" key="7">
    <source>
        <dbReference type="ARBA" id="ARBA00023303"/>
    </source>
</evidence>
<evidence type="ECO:0000256" key="1">
    <source>
        <dbReference type="ARBA" id="ARBA00004141"/>
    </source>
</evidence>
<dbReference type="OrthoDB" id="426293at2759"/>
<dbReference type="SUPFAM" id="SSF81324">
    <property type="entry name" value="Voltage-gated potassium channels"/>
    <property type="match status" value="1"/>
</dbReference>
<dbReference type="Proteomes" id="UP000012073">
    <property type="component" value="Unassembled WGS sequence"/>
</dbReference>
<dbReference type="GeneID" id="17326544"/>
<protein>
    <recommendedName>
        <fullName evidence="11">Cyclic nucleotide-binding domain-containing protein</fullName>
    </recommendedName>
</protein>
<name>R7QK72_CHOCR</name>
<keyword evidence="5" id="KW-0406">Ion transport</keyword>
<evidence type="ECO:0000256" key="9">
    <source>
        <dbReference type="SAM" id="MobiDB-lite"/>
    </source>
</evidence>
<feature type="coiled-coil region" evidence="8">
    <location>
        <begin position="538"/>
        <end position="565"/>
    </location>
</feature>
<dbReference type="PANTHER" id="PTHR47823">
    <property type="entry name" value="ION_TRANS DOMAIN-CONTAINING PROTEIN"/>
    <property type="match status" value="1"/>
</dbReference>
<dbReference type="EMBL" id="HG001976">
    <property type="protein sequence ID" value="CDF38922.1"/>
    <property type="molecule type" value="Genomic_DNA"/>
</dbReference>
<dbReference type="InterPro" id="IPR014710">
    <property type="entry name" value="RmlC-like_jellyroll"/>
</dbReference>
<dbReference type="PhylomeDB" id="R7QK72"/>
<dbReference type="SUPFAM" id="SSF51206">
    <property type="entry name" value="cAMP-binding domain-like"/>
    <property type="match status" value="1"/>
</dbReference>
<keyword evidence="6 10" id="KW-0472">Membrane</keyword>
<dbReference type="KEGG" id="ccp:CHC_T00001252001"/>
<evidence type="ECO:0000256" key="8">
    <source>
        <dbReference type="SAM" id="Coils"/>
    </source>
</evidence>
<dbReference type="InterPro" id="IPR018490">
    <property type="entry name" value="cNMP-bd_dom_sf"/>
</dbReference>
<dbReference type="STRING" id="2769.R7QK72"/>
<dbReference type="RefSeq" id="XP_005718827.1">
    <property type="nucleotide sequence ID" value="XM_005718770.1"/>
</dbReference>
<dbReference type="FunFam" id="1.10.287.70:FF:000123">
    <property type="entry name" value="Potassium channel KAT3"/>
    <property type="match status" value="1"/>
</dbReference>
<dbReference type="PROSITE" id="PS50042">
    <property type="entry name" value="CNMP_BINDING_3"/>
    <property type="match status" value="1"/>
</dbReference>
<dbReference type="SMART" id="SM00100">
    <property type="entry name" value="cNMP"/>
    <property type="match status" value="1"/>
</dbReference>
<dbReference type="CDD" id="cd00038">
    <property type="entry name" value="CAP_ED"/>
    <property type="match status" value="1"/>
</dbReference>
<dbReference type="AlphaFoldDB" id="R7QK72"/>
<gene>
    <name evidence="12" type="ORF">CHC_T00001252001</name>
</gene>
<feature type="transmembrane region" description="Helical" evidence="10">
    <location>
        <begin position="218"/>
        <end position="235"/>
    </location>
</feature>
<evidence type="ECO:0000259" key="11">
    <source>
        <dbReference type="PROSITE" id="PS50042"/>
    </source>
</evidence>
<keyword evidence="8" id="KW-0175">Coiled coil</keyword>
<dbReference type="OMA" id="TTIHGNE"/>
<keyword evidence="7" id="KW-0407">Ion channel</keyword>
<dbReference type="InterPro" id="IPR003938">
    <property type="entry name" value="K_chnl_volt-dep_EAG/ELK/ERG"/>
</dbReference>
<dbReference type="GO" id="GO:0016020">
    <property type="term" value="C:membrane"/>
    <property type="evidence" value="ECO:0007669"/>
    <property type="project" value="UniProtKB-SubCell"/>
</dbReference>
<feature type="region of interest" description="Disordered" evidence="9">
    <location>
        <begin position="479"/>
        <end position="527"/>
    </location>
</feature>
<proteinExistence type="predicted"/>
<dbReference type="Gene3D" id="2.60.120.10">
    <property type="entry name" value="Jelly Rolls"/>
    <property type="match status" value="1"/>
</dbReference>
<dbReference type="GO" id="GO:0005249">
    <property type="term" value="F:voltage-gated potassium channel activity"/>
    <property type="evidence" value="ECO:0007669"/>
    <property type="project" value="InterPro"/>
</dbReference>